<feature type="compositionally biased region" description="Polar residues" evidence="2">
    <location>
        <begin position="50"/>
        <end position="64"/>
    </location>
</feature>
<accession>A0ABT9ZHS9</accession>
<keyword evidence="3" id="KW-0472">Membrane</keyword>
<feature type="domain" description="DUF4349" evidence="5">
    <location>
        <begin position="77"/>
        <end position="292"/>
    </location>
</feature>
<organism evidence="6 7">
    <name type="scientific">Metabacillus malikii</name>
    <dbReference type="NCBI Taxonomy" id="1504265"/>
    <lineage>
        <taxon>Bacteria</taxon>
        <taxon>Bacillati</taxon>
        <taxon>Bacillota</taxon>
        <taxon>Bacilli</taxon>
        <taxon>Bacillales</taxon>
        <taxon>Bacillaceae</taxon>
        <taxon>Metabacillus</taxon>
    </lineage>
</organism>
<feature type="signal peptide" evidence="4">
    <location>
        <begin position="1"/>
        <end position="19"/>
    </location>
</feature>
<evidence type="ECO:0000259" key="5">
    <source>
        <dbReference type="Pfam" id="PF14257"/>
    </source>
</evidence>
<sequence length="319" mass="36231">MKRYVIVLLVIICFFSVTACNNQYSKEESKQSEAVADSSSRPAEKAEIATENNIQTDRVVSNEANTDKKQTNHNQNRMVIYTGNLSIHVKNFDDIVALVQDELAHTTGYIVDSQSYTNEGNTSREGTITVRIPQDKFNRFIESVESGSTKVIDRSISGQDVTEEYVDLESRLKSKQVVEKRLLEFMEKAEKTEDLLKISTDLATVQEEIEQLKGRMTYLNHQVALATVTIHVKEEKVKIPTIESDHLNTWEKTKERFMESINFILKIGSGLIIFIVGGLPVLLIITVLTIAIYLFTKKKRNNRNLSSPSKNDDEDNLHN</sequence>
<evidence type="ECO:0000313" key="7">
    <source>
        <dbReference type="Proteomes" id="UP001234495"/>
    </source>
</evidence>
<protein>
    <submittedName>
        <fullName evidence="6">Uncharacterized lipoprotein YehR (DUF1307 family)</fullName>
    </submittedName>
</protein>
<dbReference type="EMBL" id="JAUSUD010000011">
    <property type="protein sequence ID" value="MDQ0231352.1"/>
    <property type="molecule type" value="Genomic_DNA"/>
</dbReference>
<keyword evidence="4" id="KW-0732">Signal</keyword>
<dbReference type="PROSITE" id="PS51257">
    <property type="entry name" value="PROKAR_LIPOPROTEIN"/>
    <property type="match status" value="1"/>
</dbReference>
<feature type="chain" id="PRO_5045959788" evidence="4">
    <location>
        <begin position="20"/>
        <end position="319"/>
    </location>
</feature>
<proteinExistence type="predicted"/>
<evidence type="ECO:0000256" key="2">
    <source>
        <dbReference type="SAM" id="MobiDB-lite"/>
    </source>
</evidence>
<feature type="region of interest" description="Disordered" evidence="2">
    <location>
        <begin position="26"/>
        <end position="73"/>
    </location>
</feature>
<dbReference type="Pfam" id="PF14257">
    <property type="entry name" value="DUF4349"/>
    <property type="match status" value="1"/>
</dbReference>
<dbReference type="Proteomes" id="UP001234495">
    <property type="component" value="Unassembled WGS sequence"/>
</dbReference>
<dbReference type="InterPro" id="IPR025645">
    <property type="entry name" value="DUF4349"/>
</dbReference>
<keyword evidence="1" id="KW-0175">Coiled coil</keyword>
<evidence type="ECO:0000313" key="6">
    <source>
        <dbReference type="EMBL" id="MDQ0231352.1"/>
    </source>
</evidence>
<keyword evidence="6" id="KW-0449">Lipoprotein</keyword>
<evidence type="ECO:0000256" key="1">
    <source>
        <dbReference type="SAM" id="Coils"/>
    </source>
</evidence>
<keyword evidence="7" id="KW-1185">Reference proteome</keyword>
<keyword evidence="3" id="KW-0812">Transmembrane</keyword>
<comment type="caution">
    <text evidence="6">The sequence shown here is derived from an EMBL/GenBank/DDBJ whole genome shotgun (WGS) entry which is preliminary data.</text>
</comment>
<evidence type="ECO:0000256" key="3">
    <source>
        <dbReference type="SAM" id="Phobius"/>
    </source>
</evidence>
<reference evidence="6 7" key="1">
    <citation type="submission" date="2023-07" db="EMBL/GenBank/DDBJ databases">
        <title>Genomic Encyclopedia of Type Strains, Phase IV (KMG-IV): sequencing the most valuable type-strain genomes for metagenomic binning, comparative biology and taxonomic classification.</title>
        <authorList>
            <person name="Goeker M."/>
        </authorList>
    </citation>
    <scope>NUCLEOTIDE SEQUENCE [LARGE SCALE GENOMIC DNA]</scope>
    <source>
        <strain evidence="6 7">DSM 29005</strain>
    </source>
</reference>
<feature type="coiled-coil region" evidence="1">
    <location>
        <begin position="195"/>
        <end position="222"/>
    </location>
</feature>
<feature type="transmembrane region" description="Helical" evidence="3">
    <location>
        <begin position="271"/>
        <end position="295"/>
    </location>
</feature>
<dbReference type="RefSeq" id="WP_307342144.1">
    <property type="nucleotide sequence ID" value="NZ_JAUSUD010000011.1"/>
</dbReference>
<evidence type="ECO:0000256" key="4">
    <source>
        <dbReference type="SAM" id="SignalP"/>
    </source>
</evidence>
<gene>
    <name evidence="6" type="ORF">J2S19_002635</name>
</gene>
<name>A0ABT9ZHS9_9BACI</name>
<keyword evidence="3" id="KW-1133">Transmembrane helix</keyword>